<keyword evidence="3" id="KW-1185">Reference proteome</keyword>
<reference evidence="2 3" key="1">
    <citation type="submission" date="2020-01" db="EMBL/GenBank/DDBJ databases">
        <title>Genome analysis of Anaerocolumna sp. CBA3638.</title>
        <authorList>
            <person name="Kim J."/>
            <person name="Roh S.W."/>
        </authorList>
    </citation>
    <scope>NUCLEOTIDE SEQUENCE [LARGE SCALE GENOMIC DNA]</scope>
    <source>
        <strain evidence="2 3">CBA3638</strain>
    </source>
</reference>
<dbReference type="AlphaFoldDB" id="A0A6P1TMN3"/>
<dbReference type="EMBL" id="CP048000">
    <property type="protein sequence ID" value="QHQ61422.1"/>
    <property type="molecule type" value="Genomic_DNA"/>
</dbReference>
<feature type="transmembrane region" description="Helical" evidence="1">
    <location>
        <begin position="70"/>
        <end position="90"/>
    </location>
</feature>
<dbReference type="KEGG" id="anr:Ana3638_12075"/>
<feature type="transmembrane region" description="Helical" evidence="1">
    <location>
        <begin position="7"/>
        <end position="30"/>
    </location>
</feature>
<feature type="transmembrane region" description="Helical" evidence="1">
    <location>
        <begin position="36"/>
        <end position="58"/>
    </location>
</feature>
<dbReference type="InterPro" id="IPR021560">
    <property type="entry name" value="DUF3021"/>
</dbReference>
<protein>
    <submittedName>
        <fullName evidence="2">DUF3021 family protein</fullName>
    </submittedName>
</protein>
<dbReference type="RefSeq" id="WP_161838247.1">
    <property type="nucleotide sequence ID" value="NZ_CP048000.1"/>
</dbReference>
<evidence type="ECO:0000256" key="1">
    <source>
        <dbReference type="SAM" id="Phobius"/>
    </source>
</evidence>
<evidence type="ECO:0000313" key="3">
    <source>
        <dbReference type="Proteomes" id="UP000464314"/>
    </source>
</evidence>
<keyword evidence="1" id="KW-1133">Transmembrane helix</keyword>
<sequence length="147" mass="16890">MKKKSLINFLLGLVISYTIEILVMTITIAFSGQDSIPVFMIIEAFGLAACCAFIGAVFSSDKLNYYLQVILTYIFSFIVIILFSLMFRWYDLGHGMFKGRSFFVIIISLFTIGYIIILLLKEVIQRKRVKLINEKLAEYKEKESEGK</sequence>
<keyword evidence="1" id="KW-0472">Membrane</keyword>
<proteinExistence type="predicted"/>
<accession>A0A6P1TMN3</accession>
<gene>
    <name evidence="2" type="ORF">Ana3638_12075</name>
</gene>
<evidence type="ECO:0000313" key="2">
    <source>
        <dbReference type="EMBL" id="QHQ61422.1"/>
    </source>
</evidence>
<organism evidence="2 3">
    <name type="scientific">Anaerocolumna sedimenticola</name>
    <dbReference type="NCBI Taxonomy" id="2696063"/>
    <lineage>
        <taxon>Bacteria</taxon>
        <taxon>Bacillati</taxon>
        <taxon>Bacillota</taxon>
        <taxon>Clostridia</taxon>
        <taxon>Lachnospirales</taxon>
        <taxon>Lachnospiraceae</taxon>
        <taxon>Anaerocolumna</taxon>
    </lineage>
</organism>
<dbReference type="Proteomes" id="UP000464314">
    <property type="component" value="Chromosome"/>
</dbReference>
<feature type="transmembrane region" description="Helical" evidence="1">
    <location>
        <begin position="102"/>
        <end position="120"/>
    </location>
</feature>
<keyword evidence="1" id="KW-0812">Transmembrane</keyword>
<dbReference type="Pfam" id="PF11457">
    <property type="entry name" value="DUF3021"/>
    <property type="match status" value="1"/>
</dbReference>
<name>A0A6P1TMN3_9FIRM</name>